<comment type="subcellular location">
    <subcellularLocation>
        <location evidence="1">Membrane</location>
        <topology evidence="1">Multi-pass membrane protein</topology>
    </subcellularLocation>
</comment>
<keyword evidence="2 6" id="KW-0812">Transmembrane</keyword>
<gene>
    <name evidence="8" type="ORF">GSLYS_00012798001</name>
</gene>
<evidence type="ECO:0000313" key="8">
    <source>
        <dbReference type="EMBL" id="CAL1538977.1"/>
    </source>
</evidence>
<evidence type="ECO:0000259" key="7">
    <source>
        <dbReference type="PROSITE" id="PS50186"/>
    </source>
</evidence>
<feature type="transmembrane region" description="Helical" evidence="6">
    <location>
        <begin position="423"/>
        <end position="450"/>
    </location>
</feature>
<accession>A0AAV2HZT3</accession>
<evidence type="ECO:0000256" key="4">
    <source>
        <dbReference type="ARBA" id="ARBA00023136"/>
    </source>
</evidence>
<dbReference type="GO" id="GO:0030514">
    <property type="term" value="P:negative regulation of BMP signaling pathway"/>
    <property type="evidence" value="ECO:0007669"/>
    <property type="project" value="TreeGrafter"/>
</dbReference>
<keyword evidence="3 6" id="KW-1133">Transmembrane helix</keyword>
<evidence type="ECO:0000256" key="1">
    <source>
        <dbReference type="ARBA" id="ARBA00004141"/>
    </source>
</evidence>
<proteinExistence type="predicted"/>
<dbReference type="Proteomes" id="UP001497497">
    <property type="component" value="Unassembled WGS sequence"/>
</dbReference>
<evidence type="ECO:0000256" key="6">
    <source>
        <dbReference type="SAM" id="Phobius"/>
    </source>
</evidence>
<dbReference type="PROSITE" id="PS50186">
    <property type="entry name" value="DEP"/>
    <property type="match status" value="1"/>
</dbReference>
<dbReference type="InterPro" id="IPR051832">
    <property type="entry name" value="mTOR-Rac_regulators"/>
</dbReference>
<feature type="transmembrane region" description="Helical" evidence="6">
    <location>
        <begin position="80"/>
        <end position="103"/>
    </location>
</feature>
<sequence>MNATFTYPGNSSDVSDVSFDHLYRAIIQCFVIIFFGYIAGRAGIITPTQSSGIGTFVSKFCLPALLFKSMCELNFSEVNWLFLVGILIAKVSVFVIVGLVTLLVKRPLNLGYAAIFGIFATQSNDFALGYPIVQALYGRTHPEYLKYLYLIAPISLVLLNPIGFILMEVHKHRSVQDDSKESKLRTAVMHVVKGVILNPIVFMTTIGVFGNFIFSGSVPEILSDILIVLGDAYNASALFYLGLSMVGKVRSQLGMGLVVPVLLITAKTLILPLVTWEVMGWLENGNVSTSFSMYGFLYGTFPSAPSVFLYASDYGIAQDIIATGLVMGTFLSAPLMFVSAKMMTLIVVTGADYRNVLSSTSFDVSIISLTCCIWVMGLFVVSGKWKRVPHRFTMAFMFSHIIACVGMITFYCHGDTKGWHHYPIIICLLVGVFSARCWTAAIAIVICLLHTRSLCFILRKQVWFYFVGFGVPVFVTGILFLLGSHNLAGEIDPAFHYGKVQTAFSLVILLLTLIVTITSLVWWQRLEKQGISQSPEYKRQESIASARPARQSIVERQDSIISRQSLVDRQDSMISTRDDKYPVINEEGSEPMEASGGRQSHKLLRKDETKLKNGRNYQTYNENQNIKKSTSIEDLIPYMEKNSDSIFSEFEAGGTEAMENISERTCLLNQCSTEQRHACMDRLRSYTASVIVNGDGPQEEEPKTVKELSMEEYQTAHHLILLLLLLLSMFIGLILCFWRMFNSQPTGIYVEIEFLDCVFNYGQGLLVLMVFGFDTTKLVFSPIVRRHMSKYRFVYTFYVRLRRLLFGAEVLRLPSLNQLDAATKKTCEQFEDYHKDNCVEEIVRDRRFRFRTFEKVFTGTALCDWLVRAGLASDRSDAVAYGRRLILGRVITHLTSEQNFHDAPYFYKFLESFEYLNC</sequence>
<feature type="transmembrane region" description="Helical" evidence="6">
    <location>
        <begin position="320"/>
        <end position="340"/>
    </location>
</feature>
<feature type="transmembrane region" description="Helical" evidence="6">
    <location>
        <begin position="51"/>
        <end position="68"/>
    </location>
</feature>
<feature type="transmembrane region" description="Helical" evidence="6">
    <location>
        <begin position="253"/>
        <end position="271"/>
    </location>
</feature>
<feature type="domain" description="DEP" evidence="7">
    <location>
        <begin position="843"/>
        <end position="911"/>
    </location>
</feature>
<dbReference type="InterPro" id="IPR000591">
    <property type="entry name" value="DEP_dom"/>
</dbReference>
<feature type="transmembrane region" description="Helical" evidence="6">
    <location>
        <begin position="291"/>
        <end position="311"/>
    </location>
</feature>
<evidence type="ECO:0000256" key="5">
    <source>
        <dbReference type="SAM" id="MobiDB-lite"/>
    </source>
</evidence>
<feature type="transmembrane region" description="Helical" evidence="6">
    <location>
        <begin position="110"/>
        <end position="132"/>
    </location>
</feature>
<dbReference type="GO" id="GO:0055085">
    <property type="term" value="P:transmembrane transport"/>
    <property type="evidence" value="ECO:0007669"/>
    <property type="project" value="InterPro"/>
</dbReference>
<feature type="transmembrane region" description="Helical" evidence="6">
    <location>
        <begin position="462"/>
        <end position="483"/>
    </location>
</feature>
<dbReference type="Gene3D" id="1.10.10.10">
    <property type="entry name" value="Winged helix-like DNA-binding domain superfamily/Winged helix DNA-binding domain"/>
    <property type="match status" value="1"/>
</dbReference>
<dbReference type="Gene3D" id="1.20.1070.10">
    <property type="entry name" value="Rhodopsin 7-helix transmembrane proteins"/>
    <property type="match status" value="1"/>
</dbReference>
<evidence type="ECO:0000256" key="3">
    <source>
        <dbReference type="ARBA" id="ARBA00022989"/>
    </source>
</evidence>
<name>A0AAV2HZT3_LYMST</name>
<comment type="caution">
    <text evidence="8">The sequence shown here is derived from an EMBL/GenBank/DDBJ whole genome shotgun (WGS) entry which is preliminary data.</text>
</comment>
<dbReference type="GO" id="GO:0016020">
    <property type="term" value="C:membrane"/>
    <property type="evidence" value="ECO:0007669"/>
    <property type="project" value="UniProtKB-SubCell"/>
</dbReference>
<protein>
    <recommendedName>
        <fullName evidence="7">DEP domain-containing protein</fullName>
    </recommendedName>
</protein>
<feature type="transmembrane region" description="Helical" evidence="6">
    <location>
        <begin position="144"/>
        <end position="166"/>
    </location>
</feature>
<feature type="transmembrane region" description="Helical" evidence="6">
    <location>
        <begin position="392"/>
        <end position="411"/>
    </location>
</feature>
<evidence type="ECO:0000313" key="9">
    <source>
        <dbReference type="Proteomes" id="UP001497497"/>
    </source>
</evidence>
<feature type="transmembrane region" description="Helical" evidence="6">
    <location>
        <begin position="761"/>
        <end position="780"/>
    </location>
</feature>
<dbReference type="SMART" id="SM00049">
    <property type="entry name" value="DEP"/>
    <property type="match status" value="1"/>
</dbReference>
<reference evidence="8 9" key="1">
    <citation type="submission" date="2024-04" db="EMBL/GenBank/DDBJ databases">
        <authorList>
            <consortium name="Genoscope - CEA"/>
            <person name="William W."/>
        </authorList>
    </citation>
    <scope>NUCLEOTIDE SEQUENCE [LARGE SCALE GENOMIC DNA]</scope>
</reference>
<feature type="transmembrane region" description="Helical" evidence="6">
    <location>
        <begin position="21"/>
        <end position="39"/>
    </location>
</feature>
<dbReference type="EMBL" id="CAXITT010000320">
    <property type="protein sequence ID" value="CAL1538977.1"/>
    <property type="molecule type" value="Genomic_DNA"/>
</dbReference>
<dbReference type="Pfam" id="PF03547">
    <property type="entry name" value="Mem_trans"/>
    <property type="match status" value="1"/>
</dbReference>
<dbReference type="SUPFAM" id="SSF46785">
    <property type="entry name" value="Winged helix' DNA-binding domain"/>
    <property type="match status" value="1"/>
</dbReference>
<dbReference type="InterPro" id="IPR036390">
    <property type="entry name" value="WH_DNA-bd_sf"/>
</dbReference>
<keyword evidence="4 6" id="KW-0472">Membrane</keyword>
<keyword evidence="9" id="KW-1185">Reference proteome</keyword>
<feature type="region of interest" description="Disordered" evidence="5">
    <location>
        <begin position="583"/>
        <end position="606"/>
    </location>
</feature>
<dbReference type="Pfam" id="PF00610">
    <property type="entry name" value="DEP"/>
    <property type="match status" value="1"/>
</dbReference>
<dbReference type="GO" id="GO:0035556">
    <property type="term" value="P:intracellular signal transduction"/>
    <property type="evidence" value="ECO:0007669"/>
    <property type="project" value="InterPro"/>
</dbReference>
<feature type="transmembrane region" description="Helical" evidence="6">
    <location>
        <begin position="221"/>
        <end position="241"/>
    </location>
</feature>
<feature type="transmembrane region" description="Helical" evidence="6">
    <location>
        <begin position="187"/>
        <end position="209"/>
    </location>
</feature>
<feature type="transmembrane region" description="Helical" evidence="6">
    <location>
        <begin position="719"/>
        <end position="741"/>
    </location>
</feature>
<dbReference type="PANTHER" id="PTHR22829">
    <property type="entry name" value="DEP DOMAIN PROTEIN"/>
    <property type="match status" value="1"/>
</dbReference>
<feature type="transmembrane region" description="Helical" evidence="6">
    <location>
        <begin position="360"/>
        <end position="380"/>
    </location>
</feature>
<dbReference type="AlphaFoldDB" id="A0AAV2HZT3"/>
<dbReference type="InterPro" id="IPR036388">
    <property type="entry name" value="WH-like_DNA-bd_sf"/>
</dbReference>
<dbReference type="InterPro" id="IPR004776">
    <property type="entry name" value="Mem_transp_PIN-like"/>
</dbReference>
<evidence type="ECO:0000256" key="2">
    <source>
        <dbReference type="ARBA" id="ARBA00022692"/>
    </source>
</evidence>
<dbReference type="PANTHER" id="PTHR22829:SF5">
    <property type="entry name" value="INTEGRAL MEMBRANE PROTEIN GPR155"/>
    <property type="match status" value="1"/>
</dbReference>
<organism evidence="8 9">
    <name type="scientific">Lymnaea stagnalis</name>
    <name type="common">Great pond snail</name>
    <name type="synonym">Helix stagnalis</name>
    <dbReference type="NCBI Taxonomy" id="6523"/>
    <lineage>
        <taxon>Eukaryota</taxon>
        <taxon>Metazoa</taxon>
        <taxon>Spiralia</taxon>
        <taxon>Lophotrochozoa</taxon>
        <taxon>Mollusca</taxon>
        <taxon>Gastropoda</taxon>
        <taxon>Heterobranchia</taxon>
        <taxon>Euthyneura</taxon>
        <taxon>Panpulmonata</taxon>
        <taxon>Hygrophila</taxon>
        <taxon>Lymnaeoidea</taxon>
        <taxon>Lymnaeidae</taxon>
        <taxon>Lymnaea</taxon>
    </lineage>
</organism>
<feature type="transmembrane region" description="Helical" evidence="6">
    <location>
        <begin position="503"/>
        <end position="523"/>
    </location>
</feature>